<keyword evidence="1" id="KW-0472">Membrane</keyword>
<feature type="transmembrane region" description="Helical" evidence="1">
    <location>
        <begin position="60"/>
        <end position="78"/>
    </location>
</feature>
<dbReference type="RefSeq" id="WP_277578221.1">
    <property type="nucleotide sequence ID" value="NZ_JANRMI010000003.1"/>
</dbReference>
<keyword evidence="3" id="KW-1185">Reference proteome</keyword>
<proteinExistence type="predicted"/>
<feature type="transmembrane region" description="Helical" evidence="1">
    <location>
        <begin position="109"/>
        <end position="127"/>
    </location>
</feature>
<feature type="transmembrane region" description="Helical" evidence="1">
    <location>
        <begin position="171"/>
        <end position="195"/>
    </location>
</feature>
<evidence type="ECO:0000256" key="1">
    <source>
        <dbReference type="SAM" id="Phobius"/>
    </source>
</evidence>
<gene>
    <name evidence="2" type="ORF">NWE73_10235</name>
</gene>
<sequence length="207" mass="23235">MSDVRPQNVLENWLFTSLVTEDDQTRTYKYRLLVMITFVTGLLMWTYSFVATFFVKGSALAIIGFTCSIIHLFSPLIYKKTKSMAASAYNMVIAGIVFQFSFAFFTGGFFSATLIWLAVLPMIVGILTNKTHAIVWTLISTSGVLLMFYLHQEGLCPQDSLSELGKVMVQFLAALGLISLIGGFTLFFIELSYFYSNRSQIKSNLDP</sequence>
<keyword evidence="1" id="KW-1133">Transmembrane helix</keyword>
<name>A0ABT6DIR0_9BACT</name>
<reference evidence="2" key="1">
    <citation type="submission" date="2022-08" db="EMBL/GenBank/DDBJ databases">
        <title>Novel Bdellovibrio Species Isolated from Svalbard: Designation Bdellovibrio svalbardensis.</title>
        <authorList>
            <person name="Mitchell R.J."/>
            <person name="Choi S.Y."/>
        </authorList>
    </citation>
    <scope>NUCLEOTIDE SEQUENCE</scope>
    <source>
        <strain evidence="2">PAP01</strain>
    </source>
</reference>
<feature type="transmembrane region" description="Helical" evidence="1">
    <location>
        <begin position="85"/>
        <end position="103"/>
    </location>
</feature>
<comment type="caution">
    <text evidence="2">The sequence shown here is derived from an EMBL/GenBank/DDBJ whole genome shotgun (WGS) entry which is preliminary data.</text>
</comment>
<organism evidence="2 3">
    <name type="scientific">Bdellovibrio svalbardensis</name>
    <dbReference type="NCBI Taxonomy" id="2972972"/>
    <lineage>
        <taxon>Bacteria</taxon>
        <taxon>Pseudomonadati</taxon>
        <taxon>Bdellovibrionota</taxon>
        <taxon>Bdellovibrionia</taxon>
        <taxon>Bdellovibrionales</taxon>
        <taxon>Pseudobdellovibrionaceae</taxon>
        <taxon>Bdellovibrio</taxon>
    </lineage>
</organism>
<evidence type="ECO:0000313" key="2">
    <source>
        <dbReference type="EMBL" id="MDG0816743.1"/>
    </source>
</evidence>
<evidence type="ECO:0008006" key="4">
    <source>
        <dbReference type="Google" id="ProtNLM"/>
    </source>
</evidence>
<protein>
    <recommendedName>
        <fullName evidence="4">FUSC family protein</fullName>
    </recommendedName>
</protein>
<dbReference type="Proteomes" id="UP001152321">
    <property type="component" value="Unassembled WGS sequence"/>
</dbReference>
<dbReference type="EMBL" id="JANRMI010000003">
    <property type="protein sequence ID" value="MDG0816743.1"/>
    <property type="molecule type" value="Genomic_DNA"/>
</dbReference>
<evidence type="ECO:0000313" key="3">
    <source>
        <dbReference type="Proteomes" id="UP001152321"/>
    </source>
</evidence>
<feature type="transmembrane region" description="Helical" evidence="1">
    <location>
        <begin position="32"/>
        <end position="54"/>
    </location>
</feature>
<accession>A0ABT6DIR0</accession>
<feature type="transmembrane region" description="Helical" evidence="1">
    <location>
        <begin position="134"/>
        <end position="151"/>
    </location>
</feature>
<keyword evidence="1" id="KW-0812">Transmembrane</keyword>